<keyword evidence="2" id="KW-1185">Reference proteome</keyword>
<organism evidence="1 2">
    <name type="scientific">Nocardia jiangxiensis</name>
    <dbReference type="NCBI Taxonomy" id="282685"/>
    <lineage>
        <taxon>Bacteria</taxon>
        <taxon>Bacillati</taxon>
        <taxon>Actinomycetota</taxon>
        <taxon>Actinomycetes</taxon>
        <taxon>Mycobacteriales</taxon>
        <taxon>Nocardiaceae</taxon>
        <taxon>Nocardia</taxon>
    </lineage>
</organism>
<dbReference type="Gene3D" id="3.50.30.50">
    <property type="entry name" value="Putative cyclase"/>
    <property type="match status" value="1"/>
</dbReference>
<dbReference type="SUPFAM" id="SSF102198">
    <property type="entry name" value="Putative cyclase"/>
    <property type="match status" value="1"/>
</dbReference>
<gene>
    <name evidence="1" type="ORF">ACFYXQ_34835</name>
</gene>
<evidence type="ECO:0000313" key="2">
    <source>
        <dbReference type="Proteomes" id="UP001601992"/>
    </source>
</evidence>
<keyword evidence="1" id="KW-0378">Hydrolase</keyword>
<dbReference type="InterPro" id="IPR037175">
    <property type="entry name" value="KFase_sf"/>
</dbReference>
<proteinExistence type="predicted"/>
<accession>A0ABW6SBA9</accession>
<dbReference type="InterPro" id="IPR007325">
    <property type="entry name" value="KFase/CYL"/>
</dbReference>
<dbReference type="GO" id="GO:0016787">
    <property type="term" value="F:hydrolase activity"/>
    <property type="evidence" value="ECO:0007669"/>
    <property type="project" value="UniProtKB-KW"/>
</dbReference>
<sequence length="239" mass="25711">MGSVHILSHPLSTTRVSVFPGDPPPRLDTVCTLAEDGYYLRTVTVGEHTGTHWGAPAHFTAGAAAAHELLAEDFVLPGVVIDIAERAAAEHDYAVTVADLIEWQDRNGPFPVEAAVLLHTGWDIRWGTDDFANHGPDGRMHHPGFSVEAVHWLLDHSVLGHRGALGTDAFSPDLGVDDTFAVSRLLYREHRLSLEILTGLAGLPTRGFTVVVGGFVSEHGSGSPATIYALVDETGHRHE</sequence>
<dbReference type="Pfam" id="PF04199">
    <property type="entry name" value="Cyclase"/>
    <property type="match status" value="1"/>
</dbReference>
<dbReference type="EC" id="3.5.-.-" evidence="1"/>
<dbReference type="EMBL" id="JBIAQY010000016">
    <property type="protein sequence ID" value="MFF3572954.1"/>
    <property type="molecule type" value="Genomic_DNA"/>
</dbReference>
<reference evidence="1 2" key="1">
    <citation type="submission" date="2024-10" db="EMBL/GenBank/DDBJ databases">
        <title>The Natural Products Discovery Center: Release of the First 8490 Sequenced Strains for Exploring Actinobacteria Biosynthetic Diversity.</title>
        <authorList>
            <person name="Kalkreuter E."/>
            <person name="Kautsar S.A."/>
            <person name="Yang D."/>
            <person name="Bader C.D."/>
            <person name="Teijaro C.N."/>
            <person name="Fluegel L."/>
            <person name="Davis C.M."/>
            <person name="Simpson J.R."/>
            <person name="Lauterbach L."/>
            <person name="Steele A.D."/>
            <person name="Gui C."/>
            <person name="Meng S."/>
            <person name="Li G."/>
            <person name="Viehrig K."/>
            <person name="Ye F."/>
            <person name="Su P."/>
            <person name="Kiefer A.F."/>
            <person name="Nichols A."/>
            <person name="Cepeda A.J."/>
            <person name="Yan W."/>
            <person name="Fan B."/>
            <person name="Jiang Y."/>
            <person name="Adhikari A."/>
            <person name="Zheng C.-J."/>
            <person name="Schuster L."/>
            <person name="Cowan T.M."/>
            <person name="Smanski M.J."/>
            <person name="Chevrette M.G."/>
            <person name="De Carvalho L.P.S."/>
            <person name="Shen B."/>
        </authorList>
    </citation>
    <scope>NUCLEOTIDE SEQUENCE [LARGE SCALE GENOMIC DNA]</scope>
    <source>
        <strain evidence="1 2">NPDC002593</strain>
    </source>
</reference>
<comment type="caution">
    <text evidence="1">The sequence shown here is derived from an EMBL/GenBank/DDBJ whole genome shotgun (WGS) entry which is preliminary data.</text>
</comment>
<dbReference type="Proteomes" id="UP001601992">
    <property type="component" value="Unassembled WGS sequence"/>
</dbReference>
<name>A0ABW6SBA9_9NOCA</name>
<dbReference type="PANTHER" id="PTHR31118">
    <property type="entry name" value="CYCLASE-LIKE PROTEIN 2"/>
    <property type="match status" value="1"/>
</dbReference>
<protein>
    <submittedName>
        <fullName evidence="1">Cyclase family protein</fullName>
        <ecNumber evidence="1">3.5.-.-</ecNumber>
    </submittedName>
</protein>
<dbReference type="RefSeq" id="WP_051193033.1">
    <property type="nucleotide sequence ID" value="NZ_JBIAQY010000016.1"/>
</dbReference>
<evidence type="ECO:0000313" key="1">
    <source>
        <dbReference type="EMBL" id="MFF3572954.1"/>
    </source>
</evidence>
<dbReference type="PANTHER" id="PTHR31118:SF12">
    <property type="entry name" value="CYCLASE-LIKE PROTEIN 2"/>
    <property type="match status" value="1"/>
</dbReference>